<evidence type="ECO:0000313" key="1">
    <source>
        <dbReference type="EMBL" id="KAH7923123.1"/>
    </source>
</evidence>
<sequence length="119" mass="12676">MRIPGAALTPRCAPHMSWHTCLVTALAEIENFPSTTLIVSIGCDVGGGESWDSTCVGIRPKVTYQLSLSTPCESLAPLGWRHDRSGHATFLSDDAKSTFSLPTALPQLPPIKTVSLVVS</sequence>
<dbReference type="Proteomes" id="UP000790709">
    <property type="component" value="Unassembled WGS sequence"/>
</dbReference>
<name>A0ACB8BEI1_9AGAM</name>
<comment type="caution">
    <text evidence="1">The sequence shown here is derived from an EMBL/GenBank/DDBJ whole genome shotgun (WGS) entry which is preliminary data.</text>
</comment>
<evidence type="ECO:0000313" key="2">
    <source>
        <dbReference type="Proteomes" id="UP000790709"/>
    </source>
</evidence>
<reference evidence="1" key="1">
    <citation type="journal article" date="2021" name="New Phytol.">
        <title>Evolutionary innovations through gain and loss of genes in the ectomycorrhizal Boletales.</title>
        <authorList>
            <person name="Wu G."/>
            <person name="Miyauchi S."/>
            <person name="Morin E."/>
            <person name="Kuo A."/>
            <person name="Drula E."/>
            <person name="Varga T."/>
            <person name="Kohler A."/>
            <person name="Feng B."/>
            <person name="Cao Y."/>
            <person name="Lipzen A."/>
            <person name="Daum C."/>
            <person name="Hundley H."/>
            <person name="Pangilinan J."/>
            <person name="Johnson J."/>
            <person name="Barry K."/>
            <person name="LaButti K."/>
            <person name="Ng V."/>
            <person name="Ahrendt S."/>
            <person name="Min B."/>
            <person name="Choi I.G."/>
            <person name="Park H."/>
            <person name="Plett J.M."/>
            <person name="Magnuson J."/>
            <person name="Spatafora J.W."/>
            <person name="Nagy L.G."/>
            <person name="Henrissat B."/>
            <person name="Grigoriev I.V."/>
            <person name="Yang Z.L."/>
            <person name="Xu J."/>
            <person name="Martin F.M."/>
        </authorList>
    </citation>
    <scope>NUCLEOTIDE SEQUENCE</scope>
    <source>
        <strain evidence="1">KUC20120723A-06</strain>
    </source>
</reference>
<dbReference type="EMBL" id="MU266462">
    <property type="protein sequence ID" value="KAH7923123.1"/>
    <property type="molecule type" value="Genomic_DNA"/>
</dbReference>
<proteinExistence type="predicted"/>
<protein>
    <submittedName>
        <fullName evidence="1">Uncharacterized protein</fullName>
    </submittedName>
</protein>
<organism evidence="1 2">
    <name type="scientific">Leucogyrophana mollusca</name>
    <dbReference type="NCBI Taxonomy" id="85980"/>
    <lineage>
        <taxon>Eukaryota</taxon>
        <taxon>Fungi</taxon>
        <taxon>Dikarya</taxon>
        <taxon>Basidiomycota</taxon>
        <taxon>Agaricomycotina</taxon>
        <taxon>Agaricomycetes</taxon>
        <taxon>Agaricomycetidae</taxon>
        <taxon>Boletales</taxon>
        <taxon>Boletales incertae sedis</taxon>
        <taxon>Leucogyrophana</taxon>
    </lineage>
</organism>
<keyword evidence="2" id="KW-1185">Reference proteome</keyword>
<gene>
    <name evidence="1" type="ORF">BV22DRAFT_1036729</name>
</gene>
<accession>A0ACB8BEI1</accession>